<dbReference type="PROSITE" id="PS50811">
    <property type="entry name" value="WRKY"/>
    <property type="match status" value="1"/>
</dbReference>
<comment type="subcellular location">
    <subcellularLocation>
        <location evidence="1">Nucleus</location>
    </subcellularLocation>
</comment>
<sequence>MFGSSTFQETSNISHQTINPNFAFSPLINMNQDHGHNMYQDFDTSFIDQLINDGEEYSSSNNSFNSTSLYSQNPFMQQEISTSTYSGNSSASSFDATPTNIHMNENSSNKGIEKEKKAEKHAIAFRTKTELETLDDGYKWRKYGKKKVKSNTNPREYNIRNALTKWGNQLNRNYYKCSSGGCKVKKKVERDGIDSSYLITTYEGKHNHESPFIIYCDEKPTVSFHNDQWTLQADSLW</sequence>
<dbReference type="STRING" id="4097.A0A1S4BG64"/>
<dbReference type="InterPro" id="IPR003657">
    <property type="entry name" value="WRKY_dom"/>
</dbReference>
<dbReference type="KEGG" id="nta:107807916"/>
<dbReference type="GO" id="GO:0005634">
    <property type="term" value="C:nucleus"/>
    <property type="evidence" value="ECO:0000318"/>
    <property type="project" value="GO_Central"/>
</dbReference>
<evidence type="ECO:0000256" key="5">
    <source>
        <dbReference type="ARBA" id="ARBA00023242"/>
    </source>
</evidence>
<evidence type="ECO:0000313" key="8">
    <source>
        <dbReference type="Proteomes" id="UP000790787"/>
    </source>
</evidence>
<dbReference type="GO" id="GO:0003700">
    <property type="term" value="F:DNA-binding transcription factor activity"/>
    <property type="evidence" value="ECO:0000318"/>
    <property type="project" value="GO_Central"/>
</dbReference>
<dbReference type="InterPro" id="IPR036576">
    <property type="entry name" value="WRKY_dom_sf"/>
</dbReference>
<evidence type="ECO:0000256" key="2">
    <source>
        <dbReference type="ARBA" id="ARBA00023015"/>
    </source>
</evidence>
<dbReference type="SUPFAM" id="SSF118290">
    <property type="entry name" value="WRKY DNA-binding domain"/>
    <property type="match status" value="2"/>
</dbReference>
<dbReference type="PaxDb" id="4097-A0A1S4BG64"/>
<dbReference type="PANTHER" id="PTHR31221:SF164">
    <property type="entry name" value="WRKY TRANSCRIPTION FACTOR 51 ISOFORM X1-RELATED"/>
    <property type="match status" value="1"/>
</dbReference>
<dbReference type="SMART" id="SM00774">
    <property type="entry name" value="WRKY"/>
    <property type="match status" value="1"/>
</dbReference>
<feature type="domain" description="WRKY" evidence="7">
    <location>
        <begin position="129"/>
        <end position="211"/>
    </location>
</feature>
<dbReference type="RefSeq" id="XP_016487858.1">
    <property type="nucleotide sequence ID" value="XM_016632372.2"/>
</dbReference>
<dbReference type="RefSeq" id="XP_016487858.1">
    <property type="nucleotide sequence ID" value="XM_016632372.1"/>
</dbReference>
<keyword evidence="2" id="KW-0805">Transcription regulation</keyword>
<feature type="region of interest" description="Disordered" evidence="6">
    <location>
        <begin position="86"/>
        <end position="113"/>
    </location>
</feature>
<keyword evidence="8" id="KW-1185">Reference proteome</keyword>
<dbReference type="GO" id="GO:0000976">
    <property type="term" value="F:transcription cis-regulatory region binding"/>
    <property type="evidence" value="ECO:0000318"/>
    <property type="project" value="GO_Central"/>
</dbReference>
<keyword evidence="4" id="KW-0804">Transcription</keyword>
<accession>A0A1S4BG64</accession>
<dbReference type="OMA" id="HENSSMG"/>
<reference evidence="8" key="1">
    <citation type="journal article" date="2014" name="Nat. Commun.">
        <title>The tobacco genome sequence and its comparison with those of tomato and potato.</title>
        <authorList>
            <person name="Sierro N."/>
            <person name="Battey J.N."/>
            <person name="Ouadi S."/>
            <person name="Bakaher N."/>
            <person name="Bovet L."/>
            <person name="Willig A."/>
            <person name="Goepfert S."/>
            <person name="Peitsch M.C."/>
            <person name="Ivanov N.V."/>
        </authorList>
    </citation>
    <scope>NUCLEOTIDE SEQUENCE [LARGE SCALE GENOMIC DNA]</scope>
</reference>
<proteinExistence type="predicted"/>
<evidence type="ECO:0000256" key="3">
    <source>
        <dbReference type="ARBA" id="ARBA00023125"/>
    </source>
</evidence>
<feature type="compositionally biased region" description="Polar residues" evidence="6">
    <location>
        <begin position="94"/>
        <end position="109"/>
    </location>
</feature>
<keyword evidence="5" id="KW-0539">Nucleus</keyword>
<evidence type="ECO:0000256" key="4">
    <source>
        <dbReference type="ARBA" id="ARBA00023163"/>
    </source>
</evidence>
<dbReference type="InterPro" id="IPR044810">
    <property type="entry name" value="WRKY_plant"/>
</dbReference>
<evidence type="ECO:0000256" key="1">
    <source>
        <dbReference type="ARBA" id="ARBA00004123"/>
    </source>
</evidence>
<dbReference type="PANTHER" id="PTHR31221">
    <property type="entry name" value="WRKY TRANSCRIPTION FACTOR PROTEIN 1-RELATED"/>
    <property type="match status" value="1"/>
</dbReference>
<evidence type="ECO:0000313" key="9">
    <source>
        <dbReference type="RefSeq" id="XP_016487858.1"/>
    </source>
</evidence>
<dbReference type="Gene3D" id="2.20.25.80">
    <property type="entry name" value="WRKY domain"/>
    <property type="match status" value="1"/>
</dbReference>
<dbReference type="GO" id="GO:0009867">
    <property type="term" value="P:jasmonic acid mediated signaling pathway"/>
    <property type="evidence" value="ECO:0000318"/>
    <property type="project" value="GO_Central"/>
</dbReference>
<organism evidence="8 9">
    <name type="scientific">Nicotiana tabacum</name>
    <name type="common">Common tobacco</name>
    <dbReference type="NCBI Taxonomy" id="4097"/>
    <lineage>
        <taxon>Eukaryota</taxon>
        <taxon>Viridiplantae</taxon>
        <taxon>Streptophyta</taxon>
        <taxon>Embryophyta</taxon>
        <taxon>Tracheophyta</taxon>
        <taxon>Spermatophyta</taxon>
        <taxon>Magnoliopsida</taxon>
        <taxon>eudicotyledons</taxon>
        <taxon>Gunneridae</taxon>
        <taxon>Pentapetalae</taxon>
        <taxon>asterids</taxon>
        <taxon>lamiids</taxon>
        <taxon>Solanales</taxon>
        <taxon>Solanaceae</taxon>
        <taxon>Nicotianoideae</taxon>
        <taxon>Nicotianeae</taxon>
        <taxon>Nicotiana</taxon>
    </lineage>
</organism>
<dbReference type="GO" id="GO:0006355">
    <property type="term" value="P:regulation of DNA-templated transcription"/>
    <property type="evidence" value="ECO:0000318"/>
    <property type="project" value="GO_Central"/>
</dbReference>
<keyword evidence="3" id="KW-0238">DNA-binding</keyword>
<dbReference type="Pfam" id="PF03106">
    <property type="entry name" value="WRKY"/>
    <property type="match status" value="2"/>
</dbReference>
<dbReference type="OrthoDB" id="1296148at2759"/>
<dbReference type="Proteomes" id="UP000790787">
    <property type="component" value="Chromosome 16"/>
</dbReference>
<evidence type="ECO:0000256" key="6">
    <source>
        <dbReference type="SAM" id="MobiDB-lite"/>
    </source>
</evidence>
<reference evidence="9" key="2">
    <citation type="submission" date="2025-08" db="UniProtKB">
        <authorList>
            <consortium name="RefSeq"/>
        </authorList>
    </citation>
    <scope>IDENTIFICATION</scope>
    <source>
        <tissue evidence="9">Leaf</tissue>
    </source>
</reference>
<evidence type="ECO:0000259" key="7">
    <source>
        <dbReference type="PROSITE" id="PS50811"/>
    </source>
</evidence>
<gene>
    <name evidence="9" type="primary">LOC107807916</name>
</gene>
<protein>
    <submittedName>
        <fullName evidence="9">WRKY transcription factor 51 isoform X1</fullName>
    </submittedName>
</protein>
<name>A0A1S4BG64_TOBAC</name>
<dbReference type="AlphaFoldDB" id="A0A1S4BG64"/>
<dbReference type="GeneID" id="107807916"/>